<evidence type="ECO:0000313" key="1">
    <source>
        <dbReference type="EMBL" id="RBN50320.1"/>
    </source>
</evidence>
<protein>
    <submittedName>
        <fullName evidence="1">Uncharacterized protein</fullName>
    </submittedName>
</protein>
<sequence>MDSSLKIHKTKRITLTDTSLPFRSVSVKINPPYFYVIDGTVPCVFRGNSSDWKASLLWKSNTYFSHPQIVDSTTIAFRSQTNTGKSTVGILNFKTNVVNYGNNILQQQIDGNFDSDGSLHYDQKTKQFIFLYRYRNQYTVADRMMKVKYRGNTIDTISKAQISIAEVKSRGEKKMSKPPLIVNKGSAADNGLLFVNAGLIGRYEPESMWNDASIIDVYNLKKRSYISSFYIYDVDGSKLRSFIVRGNKLYGIIGSNIVSYKISDKIISQAK</sequence>
<reference evidence="1 2" key="1">
    <citation type="submission" date="2018-07" db="EMBL/GenBank/DDBJ databases">
        <title>Complete genome sequence of Flavobacterium psychrolimnae LMG 22018.</title>
        <authorList>
            <person name="Kim D.-U."/>
        </authorList>
    </citation>
    <scope>NUCLEOTIDE SEQUENCE [LARGE SCALE GENOMIC DNA]</scope>
    <source>
        <strain evidence="1 2">LMG 22018</strain>
    </source>
</reference>
<proteinExistence type="predicted"/>
<gene>
    <name evidence="1" type="ORF">DR980_09405</name>
</gene>
<accession>A0A366AZN4</accession>
<evidence type="ECO:0000313" key="2">
    <source>
        <dbReference type="Proteomes" id="UP000253676"/>
    </source>
</evidence>
<dbReference type="AlphaFoldDB" id="A0A366AZN4"/>
<keyword evidence="2" id="KW-1185">Reference proteome</keyword>
<dbReference type="Proteomes" id="UP000253676">
    <property type="component" value="Unassembled WGS sequence"/>
</dbReference>
<organism evidence="1 2">
    <name type="scientific">Flavobacterium psychrolimnae</name>
    <dbReference type="NCBI Taxonomy" id="249351"/>
    <lineage>
        <taxon>Bacteria</taxon>
        <taxon>Pseudomonadati</taxon>
        <taxon>Bacteroidota</taxon>
        <taxon>Flavobacteriia</taxon>
        <taxon>Flavobacteriales</taxon>
        <taxon>Flavobacteriaceae</taxon>
        <taxon>Flavobacterium</taxon>
    </lineage>
</organism>
<name>A0A366AZN4_9FLAO</name>
<comment type="caution">
    <text evidence="1">The sequence shown here is derived from an EMBL/GenBank/DDBJ whole genome shotgun (WGS) entry which is preliminary data.</text>
</comment>
<dbReference type="EMBL" id="QNUX01000007">
    <property type="protein sequence ID" value="RBN50320.1"/>
    <property type="molecule type" value="Genomic_DNA"/>
</dbReference>
<dbReference type="RefSeq" id="WP_113635398.1">
    <property type="nucleotide sequence ID" value="NZ_QNUX01000007.1"/>
</dbReference>
<dbReference type="OrthoDB" id="673785at2"/>